<dbReference type="PANTHER" id="PTHR13068">
    <property type="entry name" value="CGI-12 PROTEIN-RELATED"/>
    <property type="match status" value="1"/>
</dbReference>
<dbReference type="Gene3D" id="1.25.70.10">
    <property type="entry name" value="Transcription termination factor 3, mitochondrial"/>
    <property type="match status" value="1"/>
</dbReference>
<evidence type="ECO:0000313" key="7">
    <source>
        <dbReference type="Proteomes" id="UP000434957"/>
    </source>
</evidence>
<keyword evidence="2" id="KW-0809">Transit peptide</keyword>
<accession>A0A6A3NZG7</accession>
<keyword evidence="7" id="KW-1185">Reference proteome</keyword>
<dbReference type="SMART" id="SM00733">
    <property type="entry name" value="Mterf"/>
    <property type="match status" value="7"/>
</dbReference>
<dbReference type="Proteomes" id="UP000435112">
    <property type="component" value="Unassembled WGS sequence"/>
</dbReference>
<proteinExistence type="inferred from homology"/>
<gene>
    <name evidence="4" type="ORF">PR001_g3747</name>
    <name evidence="3" type="ORF">PR002_g4410</name>
    <name evidence="5" type="ORF">PR003_g15690</name>
</gene>
<dbReference type="Pfam" id="PF02536">
    <property type="entry name" value="mTERF"/>
    <property type="match status" value="1"/>
</dbReference>
<name>A0A6A3NZG7_9STRA</name>
<comment type="similarity">
    <text evidence="1">Belongs to the mTERF family.</text>
</comment>
<evidence type="ECO:0000313" key="8">
    <source>
        <dbReference type="Proteomes" id="UP000435112"/>
    </source>
</evidence>
<protein>
    <submittedName>
        <fullName evidence="4">Uncharacterized protein</fullName>
    </submittedName>
</protein>
<evidence type="ECO:0000313" key="3">
    <source>
        <dbReference type="EMBL" id="KAE9041512.1"/>
    </source>
</evidence>
<evidence type="ECO:0000256" key="1">
    <source>
        <dbReference type="ARBA" id="ARBA00007692"/>
    </source>
</evidence>
<dbReference type="OrthoDB" id="154809at2759"/>
<dbReference type="Proteomes" id="UP000434957">
    <property type="component" value="Unassembled WGS sequence"/>
</dbReference>
<dbReference type="EMBL" id="QXFV01000144">
    <property type="protein sequence ID" value="KAE9048601.1"/>
    <property type="molecule type" value="Genomic_DNA"/>
</dbReference>
<organism evidence="4 6">
    <name type="scientific">Phytophthora rubi</name>
    <dbReference type="NCBI Taxonomy" id="129364"/>
    <lineage>
        <taxon>Eukaryota</taxon>
        <taxon>Sar</taxon>
        <taxon>Stramenopiles</taxon>
        <taxon>Oomycota</taxon>
        <taxon>Peronosporomycetes</taxon>
        <taxon>Peronosporales</taxon>
        <taxon>Peronosporaceae</taxon>
        <taxon>Phytophthora</taxon>
    </lineage>
</organism>
<evidence type="ECO:0000313" key="5">
    <source>
        <dbReference type="EMBL" id="KAE9328874.1"/>
    </source>
</evidence>
<dbReference type="PANTHER" id="PTHR13068:SF151">
    <property type="entry name" value="TRANSCRIPTION TERMINATION FACTOR MTERF9, CHLOROPLASTIC"/>
    <property type="match status" value="1"/>
</dbReference>
<evidence type="ECO:0000313" key="6">
    <source>
        <dbReference type="Proteomes" id="UP000429607"/>
    </source>
</evidence>
<dbReference type="InterPro" id="IPR038538">
    <property type="entry name" value="MTERF_sf"/>
</dbReference>
<evidence type="ECO:0000256" key="2">
    <source>
        <dbReference type="ARBA" id="ARBA00022946"/>
    </source>
</evidence>
<evidence type="ECO:0000313" key="4">
    <source>
        <dbReference type="EMBL" id="KAE9048601.1"/>
    </source>
</evidence>
<dbReference type="AlphaFoldDB" id="A0A6A3NZG7"/>
<reference evidence="6 8" key="1">
    <citation type="submission" date="2018-09" db="EMBL/GenBank/DDBJ databases">
        <title>Genomic investigation of the strawberry pathogen Phytophthora fragariae indicates pathogenicity is determined by transcriptional variation in three key races.</title>
        <authorList>
            <person name="Adams T.M."/>
            <person name="Armitage A.D."/>
            <person name="Sobczyk M.K."/>
            <person name="Bates H.J."/>
            <person name="Dunwell J.M."/>
            <person name="Nellist C.F."/>
            <person name="Harrison R.J."/>
        </authorList>
    </citation>
    <scope>NUCLEOTIDE SEQUENCE [LARGE SCALE GENOMIC DNA]</scope>
    <source>
        <strain evidence="4 6">SCRP249</strain>
        <strain evidence="3 8">SCRP324</strain>
        <strain evidence="5 7">SCRP333</strain>
    </source>
</reference>
<dbReference type="GO" id="GO:0003676">
    <property type="term" value="F:nucleic acid binding"/>
    <property type="evidence" value="ECO:0007669"/>
    <property type="project" value="InterPro"/>
</dbReference>
<comment type="caution">
    <text evidence="4">The sequence shown here is derived from an EMBL/GenBank/DDBJ whole genome shotgun (WGS) entry which is preliminary data.</text>
</comment>
<dbReference type="Proteomes" id="UP000429607">
    <property type="component" value="Unassembled WGS sequence"/>
</dbReference>
<dbReference type="EMBL" id="QXFU01000171">
    <property type="protein sequence ID" value="KAE9041512.1"/>
    <property type="molecule type" value="Genomic_DNA"/>
</dbReference>
<dbReference type="InterPro" id="IPR003690">
    <property type="entry name" value="MTERF"/>
</dbReference>
<sequence>MLRLVRRCSQPLRGLYRGFAAVPAPAPIGAAEEREKQLVYYDRINRKMPRQAVVSQEAFDRMTRFLMDRGFSQLQALKALSLHVALANYTIEMMESKIKWLNDLGLSHDKINDMIKRHPNILGVGFDKYEALIDWYISNGVPEEKIAYVFNVFPHGVSHSFSSSLDPKVDFLKEIGCSEKQIRSVLMMAPQMFTHSVESMRAKADFLAELGITRELLPCIFARVPQCIGLTPTRIKETVDALDEMFGAGAGVRALIRNCPIVMCNIDNMRESFDYLISIGFTKERLEKNTKFITRSVDRFIRPRFQFLTENDHNVTKSLAWILMPEVLFIDKYPDYEAYVAEYKAKRKQIDSA</sequence>
<dbReference type="EMBL" id="QXFT01001102">
    <property type="protein sequence ID" value="KAE9328874.1"/>
    <property type="molecule type" value="Genomic_DNA"/>
</dbReference>